<gene>
    <name evidence="2" type="ORF">S01H1_60433</name>
</gene>
<dbReference type="InterPro" id="IPR051690">
    <property type="entry name" value="PseI-like"/>
</dbReference>
<dbReference type="GO" id="GO:0016051">
    <property type="term" value="P:carbohydrate biosynthetic process"/>
    <property type="evidence" value="ECO:0007669"/>
    <property type="project" value="InterPro"/>
</dbReference>
<dbReference type="Gene3D" id="3.90.1210.10">
    <property type="entry name" value="Antifreeze-like/N-acetylneuraminic acid synthase C-terminal domain"/>
    <property type="match status" value="1"/>
</dbReference>
<proteinExistence type="predicted"/>
<feature type="non-terminal residue" evidence="2">
    <location>
        <position position="1"/>
    </location>
</feature>
<dbReference type="SUPFAM" id="SSF51269">
    <property type="entry name" value="AFP III-like domain"/>
    <property type="match status" value="1"/>
</dbReference>
<comment type="caution">
    <text evidence="2">The sequence shown here is derived from an EMBL/GenBank/DDBJ whole genome shotgun (WGS) entry which is preliminary data.</text>
</comment>
<evidence type="ECO:0000313" key="2">
    <source>
        <dbReference type="EMBL" id="GAG20552.1"/>
    </source>
</evidence>
<dbReference type="SMART" id="SM00858">
    <property type="entry name" value="SAF"/>
    <property type="match status" value="1"/>
</dbReference>
<dbReference type="InterPro" id="IPR013132">
    <property type="entry name" value="PseI/NeuA/B-like_N"/>
</dbReference>
<dbReference type="SUPFAM" id="SSF51569">
    <property type="entry name" value="Aldolase"/>
    <property type="match status" value="1"/>
</dbReference>
<sequence length="243" mass="26038">FLVTPFGFGQVDLVARLGAPAIKVGSGEVTHTPLLRHIGSTHLPVLLSTGAADLQTVERAVTALRVGGCNEIGLLHCTSVYPAPDEALNLRAIPTLAGHFSNCVIGYSDHSSGTTAGLAAVALGAAIVEKHLTLDRHLDGPDHTASAEPDELGRLVREIRRFEQMAGDGVKRPAECEGVIGQSMVAARDLHAGHVITPGDLTFKRPGWGLRPYQLGLVMCRRLRRDLPFDEVLTREHIDWDSA</sequence>
<evidence type="ECO:0000259" key="1">
    <source>
        <dbReference type="PROSITE" id="PS50844"/>
    </source>
</evidence>
<organism evidence="2">
    <name type="scientific">marine sediment metagenome</name>
    <dbReference type="NCBI Taxonomy" id="412755"/>
    <lineage>
        <taxon>unclassified sequences</taxon>
        <taxon>metagenomes</taxon>
        <taxon>ecological metagenomes</taxon>
    </lineage>
</organism>
<dbReference type="InterPro" id="IPR057736">
    <property type="entry name" value="SAF_PseI/NeuA/NeuB"/>
</dbReference>
<dbReference type="InterPro" id="IPR006190">
    <property type="entry name" value="SAF_AFP_Neu5Ac"/>
</dbReference>
<dbReference type="InterPro" id="IPR036732">
    <property type="entry name" value="AFP_Neu5c_C_sf"/>
</dbReference>
<feature type="domain" description="AFP-like" evidence="1">
    <location>
        <begin position="183"/>
        <end position="241"/>
    </location>
</feature>
<dbReference type="AlphaFoldDB" id="X0WBG8"/>
<dbReference type="InterPro" id="IPR013974">
    <property type="entry name" value="SAF"/>
</dbReference>
<dbReference type="Pfam" id="PF03102">
    <property type="entry name" value="NeuB"/>
    <property type="match status" value="1"/>
</dbReference>
<dbReference type="EMBL" id="BARS01039578">
    <property type="protein sequence ID" value="GAG20552.1"/>
    <property type="molecule type" value="Genomic_DNA"/>
</dbReference>
<accession>X0WBG8</accession>
<dbReference type="Pfam" id="PF08666">
    <property type="entry name" value="SAF"/>
    <property type="match status" value="1"/>
</dbReference>
<dbReference type="PANTHER" id="PTHR42966">
    <property type="entry name" value="N-ACETYLNEURAMINATE SYNTHASE"/>
    <property type="match status" value="1"/>
</dbReference>
<dbReference type="GO" id="GO:0047444">
    <property type="term" value="F:N-acylneuraminate-9-phosphate synthase activity"/>
    <property type="evidence" value="ECO:0007669"/>
    <property type="project" value="TreeGrafter"/>
</dbReference>
<dbReference type="InterPro" id="IPR013785">
    <property type="entry name" value="Aldolase_TIM"/>
</dbReference>
<protein>
    <recommendedName>
        <fullName evidence="1">AFP-like domain-containing protein</fullName>
    </recommendedName>
</protein>
<dbReference type="PROSITE" id="PS50844">
    <property type="entry name" value="AFP_LIKE"/>
    <property type="match status" value="1"/>
</dbReference>
<name>X0WBG8_9ZZZZ</name>
<dbReference type="Gene3D" id="3.20.20.70">
    <property type="entry name" value="Aldolase class I"/>
    <property type="match status" value="1"/>
</dbReference>
<dbReference type="PANTHER" id="PTHR42966:SF1">
    <property type="entry name" value="SIALIC ACID SYNTHASE"/>
    <property type="match status" value="1"/>
</dbReference>
<reference evidence="2" key="1">
    <citation type="journal article" date="2014" name="Front. Microbiol.">
        <title>High frequency of phylogenetically diverse reductive dehalogenase-homologous genes in deep subseafloor sedimentary metagenomes.</title>
        <authorList>
            <person name="Kawai M."/>
            <person name="Futagami T."/>
            <person name="Toyoda A."/>
            <person name="Takaki Y."/>
            <person name="Nishi S."/>
            <person name="Hori S."/>
            <person name="Arai W."/>
            <person name="Tsubouchi T."/>
            <person name="Morono Y."/>
            <person name="Uchiyama I."/>
            <person name="Ito T."/>
            <person name="Fujiyama A."/>
            <person name="Inagaki F."/>
            <person name="Takami H."/>
        </authorList>
    </citation>
    <scope>NUCLEOTIDE SEQUENCE</scope>
    <source>
        <strain evidence="2">Expedition CK06-06</strain>
    </source>
</reference>
<dbReference type="CDD" id="cd11615">
    <property type="entry name" value="SAF_NeuB_like"/>
    <property type="match status" value="1"/>
</dbReference>